<dbReference type="PROSITE" id="PS50005">
    <property type="entry name" value="TPR"/>
    <property type="match status" value="3"/>
</dbReference>
<dbReference type="Pfam" id="PF14559">
    <property type="entry name" value="TPR_19"/>
    <property type="match status" value="1"/>
</dbReference>
<protein>
    <submittedName>
        <fullName evidence="6">Interferon-induced protein with tetratricopeptide repeats 1</fullName>
    </submittedName>
</protein>
<dbReference type="InterPro" id="IPR011990">
    <property type="entry name" value="TPR-like_helical_dom_sf"/>
</dbReference>
<dbReference type="SUPFAM" id="SSF48452">
    <property type="entry name" value="TPR-like"/>
    <property type="match status" value="2"/>
</dbReference>
<dbReference type="GeneID" id="105986361"/>
<evidence type="ECO:0000256" key="3">
    <source>
        <dbReference type="ARBA" id="ARBA00038336"/>
    </source>
</evidence>
<name>A0A1S3F7R1_DIPOR</name>
<feature type="repeat" description="TPR" evidence="4">
    <location>
        <begin position="335"/>
        <end position="368"/>
    </location>
</feature>
<dbReference type="Proteomes" id="UP000081671">
    <property type="component" value="Unplaced"/>
</dbReference>
<dbReference type="FunCoup" id="A0A1S3F7R1">
    <property type="interactions" value="690"/>
</dbReference>
<feature type="repeat" description="TPR" evidence="4">
    <location>
        <begin position="246"/>
        <end position="279"/>
    </location>
</feature>
<evidence type="ECO:0000256" key="1">
    <source>
        <dbReference type="ARBA" id="ARBA00022737"/>
    </source>
</evidence>
<evidence type="ECO:0000313" key="5">
    <source>
        <dbReference type="Proteomes" id="UP000081671"/>
    </source>
</evidence>
<dbReference type="CTD" id="3434"/>
<dbReference type="GO" id="GO:0005829">
    <property type="term" value="C:cytosol"/>
    <property type="evidence" value="ECO:0007669"/>
    <property type="project" value="TreeGrafter"/>
</dbReference>
<gene>
    <name evidence="6" type="primary">Ifit1</name>
</gene>
<dbReference type="KEGG" id="dord:105986361"/>
<dbReference type="FunFam" id="1.25.40.10:FF:000026">
    <property type="entry name" value="Interferon-induced protein with tetratricopeptide repeats 5"/>
    <property type="match status" value="1"/>
</dbReference>
<dbReference type="InterPro" id="IPR019734">
    <property type="entry name" value="TPR_rpt"/>
</dbReference>
<evidence type="ECO:0000256" key="4">
    <source>
        <dbReference type="PROSITE-ProRule" id="PRU00339"/>
    </source>
</evidence>
<sequence length="476" mass="55209">MGENIDAHQLKENLVQLRCHFTWGLVVEDSEVPDLENRIWEEIEFLDTKYNVGIYNLLAYVKHLQGQDEDALQSLNEAEDLIHREHADLSDIGSLVTWGNYAWLYYHMGRLEEAQTYLDKVEDTCQKFASQFRYSMECPEMDCAEGWALLKCGRQNYVRARACFEKALQVEPENPEFSTGYAITLYRLDSDHNNVISLNPLRQAVRLNPADTYIKVLLALKLQDVNQEDEGEMYIEEALGSTTSLMYILRYAAKFYRRKGCVERALELLQRALRETPSSAFLHHQIGLCYRSQVFQINEATHKQPIGQDKEKLDNMVRLAIFHFKSALEQRPTFDVALLHLAHMYVTAKDYRKAEDTFQKVLLIKPQEQKILQEGHFYYGRFLEFQKKSEADAIRHYLKAIEVKFASPAREKSIRSLEKLALRKLQRDESDLEGLSLLGLVYKLKGEIHKALEYYERALSLAAVSDKAVKHGPQVI</sequence>
<evidence type="ECO:0000256" key="2">
    <source>
        <dbReference type="ARBA" id="ARBA00022803"/>
    </source>
</evidence>
<dbReference type="GO" id="GO:0051607">
    <property type="term" value="P:defense response to virus"/>
    <property type="evidence" value="ECO:0007669"/>
    <property type="project" value="TreeGrafter"/>
</dbReference>
<accession>A0A1S3F7R1</accession>
<dbReference type="PANTHER" id="PTHR10271">
    <property type="entry name" value="INTERFERON-INDUCED PROTEIN WITH TETRATRICOPEPTIDE REPEATS"/>
    <property type="match status" value="1"/>
</dbReference>
<dbReference type="Gene3D" id="1.25.40.10">
    <property type="entry name" value="Tetratricopeptide repeat domain"/>
    <property type="match status" value="3"/>
</dbReference>
<dbReference type="GO" id="GO:0003723">
    <property type="term" value="F:RNA binding"/>
    <property type="evidence" value="ECO:0007669"/>
    <property type="project" value="TreeGrafter"/>
</dbReference>
<dbReference type="Pfam" id="PF13181">
    <property type="entry name" value="TPR_8"/>
    <property type="match status" value="1"/>
</dbReference>
<proteinExistence type="inferred from homology"/>
<keyword evidence="2 4" id="KW-0802">TPR repeat</keyword>
<organism evidence="5 6">
    <name type="scientific">Dipodomys ordii</name>
    <name type="common">Ord's kangaroo rat</name>
    <dbReference type="NCBI Taxonomy" id="10020"/>
    <lineage>
        <taxon>Eukaryota</taxon>
        <taxon>Metazoa</taxon>
        <taxon>Chordata</taxon>
        <taxon>Craniata</taxon>
        <taxon>Vertebrata</taxon>
        <taxon>Euteleostomi</taxon>
        <taxon>Mammalia</taxon>
        <taxon>Eutheria</taxon>
        <taxon>Euarchontoglires</taxon>
        <taxon>Glires</taxon>
        <taxon>Rodentia</taxon>
        <taxon>Castorimorpha</taxon>
        <taxon>Heteromyidae</taxon>
        <taxon>Dipodomyinae</taxon>
        <taxon>Dipodomys</taxon>
    </lineage>
</organism>
<feature type="repeat" description="TPR" evidence="4">
    <location>
        <begin position="432"/>
        <end position="465"/>
    </location>
</feature>
<dbReference type="RefSeq" id="XP_012872698.1">
    <property type="nucleotide sequence ID" value="XM_013017244.1"/>
</dbReference>
<keyword evidence="5" id="KW-1185">Reference proteome</keyword>
<dbReference type="STRING" id="10020.ENSDORP00000027131"/>
<reference evidence="6" key="1">
    <citation type="submission" date="2025-08" db="UniProtKB">
        <authorList>
            <consortium name="RefSeq"/>
        </authorList>
    </citation>
    <scope>IDENTIFICATION</scope>
    <source>
        <tissue evidence="6">Kidney</tissue>
    </source>
</reference>
<dbReference type="SMART" id="SM00028">
    <property type="entry name" value="TPR"/>
    <property type="match status" value="6"/>
</dbReference>
<evidence type="ECO:0000313" key="6">
    <source>
        <dbReference type="RefSeq" id="XP_012872698.1"/>
    </source>
</evidence>
<keyword evidence="1" id="KW-0677">Repeat</keyword>
<comment type="similarity">
    <text evidence="3">Belongs to the IFIT family.</text>
</comment>
<dbReference type="AlphaFoldDB" id="A0A1S3F7R1"/>
<dbReference type="Pfam" id="PF13424">
    <property type="entry name" value="TPR_12"/>
    <property type="match status" value="1"/>
</dbReference>
<dbReference type="OrthoDB" id="10043504at2759"/>
<dbReference type="InParanoid" id="A0A1S3F7R1"/>
<dbReference type="PANTHER" id="PTHR10271:SF34">
    <property type="entry name" value="INTERFERON-INDUCED PROTEIN WITH TETRATRICOPEPTIDE REPEATS 1"/>
    <property type="match status" value="1"/>
</dbReference>